<name>A0A7J9S036_SULOH</name>
<evidence type="ECO:0000313" key="2">
    <source>
        <dbReference type="Proteomes" id="UP000582213"/>
    </source>
</evidence>
<accession>A0A7J9S036</accession>
<protein>
    <submittedName>
        <fullName evidence="1">Uncharacterized protein</fullName>
    </submittedName>
</protein>
<sequence length="394" mass="46530">MNILSKFEDKLYNVIMKTKDKELIRDYAKMNFIYFSYHNMALNKEHLEEIAEISDYAKLAISPVLMPEKIFAEEITINNIKDPVEIYATLLSFIYLGKFEVEHQVPYAAVKYYSYIDPLYEKFVKYVKNIDNKTLSIIFDIIFDLPMSDRDYILHFIDENVKTYRFGAGIMMFNDYDSESEFEEALELIDSLVEPNYKTLVKEKELSDLDVKVLFEIYKVKLARALLASRYEYKSTLQDIIEFYSKAKNIKDKELEERIRLAYLISKLILYKEVEKTIPKLDEAILYKAALALIGGEEEKKEFFKEVEAIQIGRKPIIENLEYTLEKLVPIHHLIPVLKAYFYLKGEKTKIWKMDEYLENEIRGIPMFVSNKIFNEINAKENKNKFAASLILFI</sequence>
<reference evidence="1 2" key="1">
    <citation type="submission" date="2020-08" db="EMBL/GenBank/DDBJ databases">
        <title>Genomic Encyclopedia of Type Strains, Phase IV (KMG-IV): sequencing the most valuable type-strain genomes for metagenomic binning, comparative biology and taxonomic classification.</title>
        <authorList>
            <person name="Goeker M."/>
        </authorList>
    </citation>
    <scope>NUCLEOTIDE SEQUENCE [LARGE SCALE GENOMIC DNA]</scope>
    <source>
        <strain evidence="1 2">DSM 12421</strain>
    </source>
</reference>
<proteinExistence type="predicted"/>
<dbReference type="Proteomes" id="UP000582213">
    <property type="component" value="Unassembled WGS sequence"/>
</dbReference>
<comment type="caution">
    <text evidence="1">The sequence shown here is derived from an EMBL/GenBank/DDBJ whole genome shotgun (WGS) entry which is preliminary data.</text>
</comment>
<organism evidence="1 2">
    <name type="scientific">Sulfurisphaera ohwakuensis</name>
    <dbReference type="NCBI Taxonomy" id="69656"/>
    <lineage>
        <taxon>Archaea</taxon>
        <taxon>Thermoproteota</taxon>
        <taxon>Thermoprotei</taxon>
        <taxon>Sulfolobales</taxon>
        <taxon>Sulfolobaceae</taxon>
        <taxon>Sulfurisphaera</taxon>
    </lineage>
</organism>
<dbReference type="RefSeq" id="WP_231113593.1">
    <property type="nucleotide sequence ID" value="NZ_CP045484.1"/>
</dbReference>
<evidence type="ECO:0000313" key="1">
    <source>
        <dbReference type="EMBL" id="MBB5254884.1"/>
    </source>
</evidence>
<dbReference type="GeneID" id="42801566"/>
<gene>
    <name evidence="1" type="ORF">HNQ62_002658</name>
</gene>
<dbReference type="EMBL" id="JACHFY010000029">
    <property type="protein sequence ID" value="MBB5254884.1"/>
    <property type="molecule type" value="Genomic_DNA"/>
</dbReference>
<dbReference type="AlphaFoldDB" id="A0A7J9S036"/>